<evidence type="ECO:0000313" key="2">
    <source>
        <dbReference type="EMBL" id="KAG5660790.1"/>
    </source>
</evidence>
<protein>
    <submittedName>
        <fullName evidence="2">Uncharacterized protein</fullName>
    </submittedName>
</protein>
<gene>
    <name evidence="2" type="ORF">KAF25_003396</name>
</gene>
<feature type="compositionally biased region" description="Pro residues" evidence="1">
    <location>
        <begin position="1"/>
        <end position="12"/>
    </location>
</feature>
<dbReference type="EMBL" id="JAGPUO010000009">
    <property type="protein sequence ID" value="KAG5660790.1"/>
    <property type="molecule type" value="Genomic_DNA"/>
</dbReference>
<accession>A0A9P7H853</accession>
<feature type="compositionally biased region" description="Acidic residues" evidence="1">
    <location>
        <begin position="54"/>
        <end position="71"/>
    </location>
</feature>
<proteinExistence type="predicted"/>
<reference evidence="2" key="1">
    <citation type="submission" date="2021-04" db="EMBL/GenBank/DDBJ databases">
        <title>Draft genome of Fusarium avenaceum strain F156N33, isolated from an atmospheric sample in Virginia.</title>
        <authorList>
            <person name="Yang S."/>
            <person name="Vinatzer B.A."/>
            <person name="Coleman J."/>
        </authorList>
    </citation>
    <scope>NUCLEOTIDE SEQUENCE</scope>
    <source>
        <strain evidence="2">F156N33</strain>
    </source>
</reference>
<evidence type="ECO:0000313" key="3">
    <source>
        <dbReference type="Proteomes" id="UP000782241"/>
    </source>
</evidence>
<sequence>MWPPVPSSPPLRTPLAVTFEDSDSESEIGLPDYESMSPVVARLEKLTVSHKNDEVEDSFTTDDCNSIEDDTSVGSKTPHEDSTPPESPIEAFLPRPETPKAHCPWDPAAKFKFRNGRVYTYEQLQVMALELAEARHKGEFPLDAEDISDAHAVVEDFNSLNYLRRIRGDLTAPAPDSYIHLRDQIALGIQQRHVNRQREAHQEVTRRVNHYLQAVEAEQRYYNAASTTLQRRGVAHPVQQEFIDPNDGMCSMVEHTIEQGIADATGPLRMNVGNLRQQNKVFQEQTRLLEQQTLALQKHTSDLQEHTGALQQQSVWQSHQQDKFFQQQLSIIEKQNQLYQRRGFSSRAESRFFDKRTGALKKHTGALEQQNQAMRQNLEYHNASLTQLHGVIGSEMKNNRATAHNLASANQLVNNLAEEFPKAIKKALDEAAQKQADELLERITRVVREEALALPNTDTALQTEKVGQKKKFVEGSDGIERSERSSLYRMVCKFKRRRISRD</sequence>
<dbReference type="Proteomes" id="UP000782241">
    <property type="component" value="Unassembled WGS sequence"/>
</dbReference>
<keyword evidence="3" id="KW-1185">Reference proteome</keyword>
<comment type="caution">
    <text evidence="2">The sequence shown here is derived from an EMBL/GenBank/DDBJ whole genome shotgun (WGS) entry which is preliminary data.</text>
</comment>
<feature type="region of interest" description="Disordered" evidence="1">
    <location>
        <begin position="1"/>
        <end position="33"/>
    </location>
</feature>
<feature type="region of interest" description="Disordered" evidence="1">
    <location>
        <begin position="50"/>
        <end position="88"/>
    </location>
</feature>
<name>A0A9P7H853_9HYPO</name>
<evidence type="ECO:0000256" key="1">
    <source>
        <dbReference type="SAM" id="MobiDB-lite"/>
    </source>
</evidence>
<organism evidence="2 3">
    <name type="scientific">Fusarium avenaceum</name>
    <dbReference type="NCBI Taxonomy" id="40199"/>
    <lineage>
        <taxon>Eukaryota</taxon>
        <taxon>Fungi</taxon>
        <taxon>Dikarya</taxon>
        <taxon>Ascomycota</taxon>
        <taxon>Pezizomycotina</taxon>
        <taxon>Sordariomycetes</taxon>
        <taxon>Hypocreomycetidae</taxon>
        <taxon>Hypocreales</taxon>
        <taxon>Nectriaceae</taxon>
        <taxon>Fusarium</taxon>
        <taxon>Fusarium tricinctum species complex</taxon>
    </lineage>
</organism>
<dbReference type="AlphaFoldDB" id="A0A9P7H853"/>